<dbReference type="GO" id="GO:0003677">
    <property type="term" value="F:DNA binding"/>
    <property type="evidence" value="ECO:0007669"/>
    <property type="project" value="UniProtKB-KW"/>
</dbReference>
<dbReference type="InterPro" id="IPR036390">
    <property type="entry name" value="WH_DNA-bd_sf"/>
</dbReference>
<name>A0ABV2QB94_9BURK</name>
<evidence type="ECO:0000313" key="7">
    <source>
        <dbReference type="Proteomes" id="UP001549320"/>
    </source>
</evidence>
<protein>
    <submittedName>
        <fullName evidence="6">DNA-binding transcriptional LysR family regulator</fullName>
    </submittedName>
</protein>
<dbReference type="SUPFAM" id="SSF46785">
    <property type="entry name" value="Winged helix' DNA-binding domain"/>
    <property type="match status" value="1"/>
</dbReference>
<dbReference type="InterPro" id="IPR036388">
    <property type="entry name" value="WH-like_DNA-bd_sf"/>
</dbReference>
<dbReference type="InterPro" id="IPR050950">
    <property type="entry name" value="HTH-type_LysR_regulators"/>
</dbReference>
<keyword evidence="7" id="KW-1185">Reference proteome</keyword>
<evidence type="ECO:0000313" key="6">
    <source>
        <dbReference type="EMBL" id="MET4578275.1"/>
    </source>
</evidence>
<dbReference type="PROSITE" id="PS50931">
    <property type="entry name" value="HTH_LYSR"/>
    <property type="match status" value="1"/>
</dbReference>
<sequence length="299" mass="32803">MSNVTLRQLQAFATVAELGSFVRAAAVMHITASALSTMMAELEHTVGLRLLDRTTRRVSLSAAGERYLPYAQNLLRGMETINRVAVELRSQLSGRVRIATSQVIAWTLMPPLLLAYRKLRPDVQLELMDLPVDDILPALESGRADLAIILPTDPGPELQAETLFKTPVFLVCHSGHPWAGRKSLRWAEVVGEPLIFTGVDTSQRINAVLPESLRVQATTQVDHAGTAMALAASGLGCAICAEYVRPLTRMHRLKMIALVEPIVSREFALYTSRRRSLAPAVAGFREFLVEQMGAKKRGA</sequence>
<evidence type="ECO:0000259" key="5">
    <source>
        <dbReference type="PROSITE" id="PS50931"/>
    </source>
</evidence>
<keyword evidence="2" id="KW-0805">Transcription regulation</keyword>
<dbReference type="InterPro" id="IPR005119">
    <property type="entry name" value="LysR_subst-bd"/>
</dbReference>
<dbReference type="Gene3D" id="1.10.10.10">
    <property type="entry name" value="Winged helix-like DNA-binding domain superfamily/Winged helix DNA-binding domain"/>
    <property type="match status" value="1"/>
</dbReference>
<evidence type="ECO:0000256" key="4">
    <source>
        <dbReference type="ARBA" id="ARBA00023163"/>
    </source>
</evidence>
<organism evidence="6 7">
    <name type="scientific">Ottowia thiooxydans</name>
    <dbReference type="NCBI Taxonomy" id="219182"/>
    <lineage>
        <taxon>Bacteria</taxon>
        <taxon>Pseudomonadati</taxon>
        <taxon>Pseudomonadota</taxon>
        <taxon>Betaproteobacteria</taxon>
        <taxon>Burkholderiales</taxon>
        <taxon>Comamonadaceae</taxon>
        <taxon>Ottowia</taxon>
    </lineage>
</organism>
<dbReference type="PANTHER" id="PTHR30419">
    <property type="entry name" value="HTH-TYPE TRANSCRIPTIONAL REGULATOR YBHD"/>
    <property type="match status" value="1"/>
</dbReference>
<keyword evidence="3 6" id="KW-0238">DNA-binding</keyword>
<dbReference type="Pfam" id="PF03466">
    <property type="entry name" value="LysR_substrate"/>
    <property type="match status" value="1"/>
</dbReference>
<dbReference type="Gene3D" id="3.40.190.290">
    <property type="match status" value="1"/>
</dbReference>
<dbReference type="Proteomes" id="UP001549320">
    <property type="component" value="Unassembled WGS sequence"/>
</dbReference>
<dbReference type="SUPFAM" id="SSF53850">
    <property type="entry name" value="Periplasmic binding protein-like II"/>
    <property type="match status" value="1"/>
</dbReference>
<dbReference type="EMBL" id="JBEPSH010000006">
    <property type="protein sequence ID" value="MET4578275.1"/>
    <property type="molecule type" value="Genomic_DNA"/>
</dbReference>
<evidence type="ECO:0000256" key="1">
    <source>
        <dbReference type="ARBA" id="ARBA00009437"/>
    </source>
</evidence>
<feature type="domain" description="HTH lysR-type" evidence="5">
    <location>
        <begin position="4"/>
        <end position="61"/>
    </location>
</feature>
<dbReference type="PANTHER" id="PTHR30419:SF30">
    <property type="entry name" value="LYSR FAMILY TRANSCRIPTIONAL REGULATOR"/>
    <property type="match status" value="1"/>
</dbReference>
<dbReference type="RefSeq" id="WP_354445370.1">
    <property type="nucleotide sequence ID" value="NZ_JBEPSH010000006.1"/>
</dbReference>
<evidence type="ECO:0000256" key="2">
    <source>
        <dbReference type="ARBA" id="ARBA00023015"/>
    </source>
</evidence>
<proteinExistence type="inferred from homology"/>
<comment type="similarity">
    <text evidence="1">Belongs to the LysR transcriptional regulatory family.</text>
</comment>
<evidence type="ECO:0000256" key="3">
    <source>
        <dbReference type="ARBA" id="ARBA00023125"/>
    </source>
</evidence>
<gene>
    <name evidence="6" type="ORF">ABIE13_003391</name>
</gene>
<comment type="caution">
    <text evidence="6">The sequence shown here is derived from an EMBL/GenBank/DDBJ whole genome shotgun (WGS) entry which is preliminary data.</text>
</comment>
<dbReference type="InterPro" id="IPR000847">
    <property type="entry name" value="LysR_HTH_N"/>
</dbReference>
<reference evidence="6 7" key="1">
    <citation type="submission" date="2024-06" db="EMBL/GenBank/DDBJ databases">
        <title>Sorghum-associated microbial communities from plants grown in Nebraska, USA.</title>
        <authorList>
            <person name="Schachtman D."/>
        </authorList>
    </citation>
    <scope>NUCLEOTIDE SEQUENCE [LARGE SCALE GENOMIC DNA]</scope>
    <source>
        <strain evidence="6 7">2709</strain>
    </source>
</reference>
<accession>A0ABV2QB94</accession>
<dbReference type="Pfam" id="PF00126">
    <property type="entry name" value="HTH_1"/>
    <property type="match status" value="1"/>
</dbReference>
<keyword evidence="4" id="KW-0804">Transcription</keyword>